<dbReference type="FunFam" id="3.40.50.720:FF:000084">
    <property type="entry name" value="Short-chain dehydrogenase reductase"/>
    <property type="match status" value="1"/>
</dbReference>
<dbReference type="OrthoDB" id="1669814at2759"/>
<dbReference type="GO" id="GO:0048038">
    <property type="term" value="F:quinone binding"/>
    <property type="evidence" value="ECO:0007669"/>
    <property type="project" value="TreeGrafter"/>
</dbReference>
<accession>A0A1J9RL96</accession>
<dbReference type="Pfam" id="PF13561">
    <property type="entry name" value="adh_short_C2"/>
    <property type="match status" value="1"/>
</dbReference>
<evidence type="ECO:0000313" key="5">
    <source>
        <dbReference type="EMBL" id="OJD40746.1"/>
    </source>
</evidence>
<dbReference type="RefSeq" id="XP_020135589.1">
    <property type="nucleotide sequence ID" value="XM_020269936.1"/>
</dbReference>
<comment type="caution">
    <text evidence="5">The sequence shown here is derived from an EMBL/GenBank/DDBJ whole genome shotgun (WGS) entry which is preliminary data.</text>
</comment>
<dbReference type="InterPro" id="IPR002347">
    <property type="entry name" value="SDR_fam"/>
</dbReference>
<dbReference type="EMBL" id="MNUE01000001">
    <property type="protein sequence ID" value="OJD40746.1"/>
    <property type="molecule type" value="Genomic_DNA"/>
</dbReference>
<dbReference type="InterPro" id="IPR057326">
    <property type="entry name" value="KR_dom"/>
</dbReference>
<dbReference type="GO" id="GO:0016616">
    <property type="term" value="F:oxidoreductase activity, acting on the CH-OH group of donors, NAD or NADP as acceptor"/>
    <property type="evidence" value="ECO:0007669"/>
    <property type="project" value="TreeGrafter"/>
</dbReference>
<dbReference type="CDD" id="cd05233">
    <property type="entry name" value="SDR_c"/>
    <property type="match status" value="1"/>
</dbReference>
<dbReference type="SUPFAM" id="SSF51735">
    <property type="entry name" value="NAD(P)-binding Rossmann-fold domains"/>
    <property type="match status" value="1"/>
</dbReference>
<keyword evidence="3" id="KW-0560">Oxidoreductase</keyword>
<keyword evidence="2" id="KW-0521">NADP</keyword>
<dbReference type="PRINTS" id="PR00081">
    <property type="entry name" value="GDHRDH"/>
</dbReference>
<sequence>MFSSLAGRTYIVTGGASGIGLATVNKLLGLSATVHVIDRAREPPKITAGAGKVHTYPDIDVSSRQAVADTFKTIVDCTPTISGLVNAAGISPSGNYDMAGEGYAIEKDETYARIMDINAGGTWNATTELLRHTLASKRAEGGMVSIVNIGSLASLRGIRMMAAYCASKHAVLGMTRSWALEYADQGIRVNLIAPGLIRTPLGMKAVGSEDERTKVAQAYADGIPMKRIGEPDDIAGPIVFLLSDEASYMTGEAILVGGGL</sequence>
<name>A0A1J9RL96_9PEZI</name>
<comment type="similarity">
    <text evidence="1">Belongs to the short-chain dehydrogenases/reductases (SDR) family.</text>
</comment>
<dbReference type="InterPro" id="IPR036291">
    <property type="entry name" value="NAD(P)-bd_dom_sf"/>
</dbReference>
<dbReference type="PRINTS" id="PR00080">
    <property type="entry name" value="SDRFAMILY"/>
</dbReference>
<dbReference type="InterPro" id="IPR020904">
    <property type="entry name" value="Sc_DH/Rdtase_CS"/>
</dbReference>
<organism evidence="5 6">
    <name type="scientific">Diplodia corticola</name>
    <dbReference type="NCBI Taxonomy" id="236234"/>
    <lineage>
        <taxon>Eukaryota</taxon>
        <taxon>Fungi</taxon>
        <taxon>Dikarya</taxon>
        <taxon>Ascomycota</taxon>
        <taxon>Pezizomycotina</taxon>
        <taxon>Dothideomycetes</taxon>
        <taxon>Dothideomycetes incertae sedis</taxon>
        <taxon>Botryosphaeriales</taxon>
        <taxon>Botryosphaeriaceae</taxon>
        <taxon>Diplodia</taxon>
    </lineage>
</organism>
<protein>
    <submittedName>
        <fullName evidence="5">Short-chain dehydrogenase reductase sdr</fullName>
    </submittedName>
</protein>
<dbReference type="SMART" id="SM00822">
    <property type="entry name" value="PKS_KR"/>
    <property type="match status" value="1"/>
</dbReference>
<proteinExistence type="inferred from homology"/>
<dbReference type="GeneID" id="31010195"/>
<dbReference type="PANTHER" id="PTHR42760:SF133">
    <property type="entry name" value="3-OXOACYL-[ACYL-CARRIER-PROTEIN] REDUCTASE"/>
    <property type="match status" value="1"/>
</dbReference>
<dbReference type="Proteomes" id="UP000183809">
    <property type="component" value="Unassembled WGS sequence"/>
</dbReference>
<gene>
    <name evidence="5" type="ORF">BKCO1_1000529</name>
</gene>
<dbReference type="GO" id="GO:0006633">
    <property type="term" value="P:fatty acid biosynthetic process"/>
    <property type="evidence" value="ECO:0007669"/>
    <property type="project" value="TreeGrafter"/>
</dbReference>
<evidence type="ECO:0000259" key="4">
    <source>
        <dbReference type="SMART" id="SM00822"/>
    </source>
</evidence>
<evidence type="ECO:0000313" key="6">
    <source>
        <dbReference type="Proteomes" id="UP000183809"/>
    </source>
</evidence>
<dbReference type="STRING" id="236234.A0A1J9RL96"/>
<evidence type="ECO:0000256" key="2">
    <source>
        <dbReference type="ARBA" id="ARBA00022857"/>
    </source>
</evidence>
<reference evidence="5 6" key="1">
    <citation type="submission" date="2016-10" db="EMBL/GenBank/DDBJ databases">
        <title>Proteomics and genomics reveal pathogen-plant mechanisms compatible with a hemibiotrophic lifestyle of Diplodia corticola.</title>
        <authorList>
            <person name="Fernandes I."/>
            <person name="De Jonge R."/>
            <person name="Van De Peer Y."/>
            <person name="Devreese B."/>
            <person name="Alves A."/>
            <person name="Esteves A.C."/>
        </authorList>
    </citation>
    <scope>NUCLEOTIDE SEQUENCE [LARGE SCALE GENOMIC DNA]</scope>
    <source>
        <strain evidence="5 6">CBS 112549</strain>
    </source>
</reference>
<dbReference type="Gene3D" id="3.40.50.720">
    <property type="entry name" value="NAD(P)-binding Rossmann-like Domain"/>
    <property type="match status" value="1"/>
</dbReference>
<feature type="domain" description="Ketoreductase" evidence="4">
    <location>
        <begin position="8"/>
        <end position="195"/>
    </location>
</feature>
<dbReference type="PANTHER" id="PTHR42760">
    <property type="entry name" value="SHORT-CHAIN DEHYDROGENASES/REDUCTASES FAMILY MEMBER"/>
    <property type="match status" value="1"/>
</dbReference>
<keyword evidence="6" id="KW-1185">Reference proteome</keyword>
<dbReference type="PROSITE" id="PS00061">
    <property type="entry name" value="ADH_SHORT"/>
    <property type="match status" value="1"/>
</dbReference>
<evidence type="ECO:0000256" key="1">
    <source>
        <dbReference type="ARBA" id="ARBA00006484"/>
    </source>
</evidence>
<evidence type="ECO:0000256" key="3">
    <source>
        <dbReference type="ARBA" id="ARBA00023002"/>
    </source>
</evidence>
<dbReference type="AlphaFoldDB" id="A0A1J9RL96"/>